<evidence type="ECO:0000259" key="5">
    <source>
        <dbReference type="Pfam" id="PF01625"/>
    </source>
</evidence>
<dbReference type="EMBL" id="JACHKA010000001">
    <property type="protein sequence ID" value="MBB5987746.1"/>
    <property type="molecule type" value="Genomic_DNA"/>
</dbReference>
<evidence type="ECO:0000256" key="2">
    <source>
        <dbReference type="ARBA" id="ARBA00047806"/>
    </source>
</evidence>
<name>A0ABR6NKF5_9SPHN</name>
<dbReference type="PANTHER" id="PTHR43774">
    <property type="entry name" value="PEPTIDE METHIONINE SULFOXIDE REDUCTASE"/>
    <property type="match status" value="1"/>
</dbReference>
<comment type="function">
    <text evidence="4">Has an important function as a repair enzyme for proteins that have been inactivated by oxidation. Catalyzes the reversible oxidation-reduction of methionine sulfoxide in proteins to methionine.</text>
</comment>
<evidence type="ECO:0000256" key="1">
    <source>
        <dbReference type="ARBA" id="ARBA00023002"/>
    </source>
</evidence>
<dbReference type="Gene3D" id="3.30.1060.10">
    <property type="entry name" value="Peptide methionine sulphoxide reductase MsrA"/>
    <property type="match status" value="1"/>
</dbReference>
<dbReference type="InterPro" id="IPR002569">
    <property type="entry name" value="Met_Sox_Rdtase_MsrA_dom"/>
</dbReference>
<evidence type="ECO:0000313" key="6">
    <source>
        <dbReference type="EMBL" id="MBB5987746.1"/>
    </source>
</evidence>
<gene>
    <name evidence="4" type="primary">msrA</name>
    <name evidence="6" type="ORF">HNP60_003720</name>
</gene>
<comment type="catalytic activity">
    <reaction evidence="3 4">
        <text>[thioredoxin]-disulfide + L-methionine + H2O = L-methionine (S)-S-oxide + [thioredoxin]-dithiol</text>
        <dbReference type="Rhea" id="RHEA:19993"/>
        <dbReference type="Rhea" id="RHEA-COMP:10698"/>
        <dbReference type="Rhea" id="RHEA-COMP:10700"/>
        <dbReference type="ChEBI" id="CHEBI:15377"/>
        <dbReference type="ChEBI" id="CHEBI:29950"/>
        <dbReference type="ChEBI" id="CHEBI:50058"/>
        <dbReference type="ChEBI" id="CHEBI:57844"/>
        <dbReference type="ChEBI" id="CHEBI:58772"/>
        <dbReference type="EC" id="1.8.4.11"/>
    </reaction>
</comment>
<evidence type="ECO:0000256" key="4">
    <source>
        <dbReference type="HAMAP-Rule" id="MF_01401"/>
    </source>
</evidence>
<feature type="active site" evidence="4">
    <location>
        <position position="68"/>
    </location>
</feature>
<sequence>METTSDVGEKAMRSLLAAILLAGQGLALAAFSASAPAAAAERPRLAPVPALDEPETGRNATAYFAGGCFWGVEGVFSHVKGVKRVLSGYGGGPPEMRVTYDRVGTGRTGYAEAVRVIYDPAEVSYGTLLRIFFSVIADPTTLDRQGPDHGTQYRSALFPQSEAQARTAQAYIAQLDESGLWDAPVVTRTEAVRRFQPAETYHQDFMRKNPDHPYIRRWDAPKLAAFKALLPALYKPAASP</sequence>
<dbReference type="NCBIfam" id="TIGR00401">
    <property type="entry name" value="msrA"/>
    <property type="match status" value="1"/>
</dbReference>
<feature type="domain" description="Peptide methionine sulphoxide reductase MsrA" evidence="5">
    <location>
        <begin position="61"/>
        <end position="214"/>
    </location>
</feature>
<protein>
    <recommendedName>
        <fullName evidence="4">Peptide methionine sulfoxide reductase MsrA</fullName>
        <shortName evidence="4">Protein-methionine-S-oxide reductase</shortName>
        <ecNumber evidence="4">1.8.4.11</ecNumber>
    </recommendedName>
    <alternativeName>
        <fullName evidence="4">Peptide-methionine (S)-S-oxide reductase</fullName>
        <shortName evidence="4">Peptide Met(O) reductase</shortName>
    </alternativeName>
</protein>
<dbReference type="GO" id="GO:0008113">
    <property type="term" value="F:peptide-methionine (S)-S-oxide reductase activity"/>
    <property type="evidence" value="ECO:0007669"/>
    <property type="project" value="UniProtKB-EC"/>
</dbReference>
<dbReference type="HAMAP" id="MF_01401">
    <property type="entry name" value="MsrA"/>
    <property type="match status" value="1"/>
</dbReference>
<dbReference type="InterPro" id="IPR036509">
    <property type="entry name" value="Met_Sox_Rdtase_MsrA_sf"/>
</dbReference>
<comment type="catalytic activity">
    <reaction evidence="2 4">
        <text>L-methionyl-[protein] + [thioredoxin]-disulfide + H2O = L-methionyl-(S)-S-oxide-[protein] + [thioredoxin]-dithiol</text>
        <dbReference type="Rhea" id="RHEA:14217"/>
        <dbReference type="Rhea" id="RHEA-COMP:10698"/>
        <dbReference type="Rhea" id="RHEA-COMP:10700"/>
        <dbReference type="Rhea" id="RHEA-COMP:12313"/>
        <dbReference type="Rhea" id="RHEA-COMP:12315"/>
        <dbReference type="ChEBI" id="CHEBI:15377"/>
        <dbReference type="ChEBI" id="CHEBI:16044"/>
        <dbReference type="ChEBI" id="CHEBI:29950"/>
        <dbReference type="ChEBI" id="CHEBI:44120"/>
        <dbReference type="ChEBI" id="CHEBI:50058"/>
        <dbReference type="EC" id="1.8.4.11"/>
    </reaction>
</comment>
<evidence type="ECO:0000313" key="7">
    <source>
        <dbReference type="Proteomes" id="UP001138540"/>
    </source>
</evidence>
<organism evidence="6 7">
    <name type="scientific">Sphingobium lignivorans</name>
    <dbReference type="NCBI Taxonomy" id="2735886"/>
    <lineage>
        <taxon>Bacteria</taxon>
        <taxon>Pseudomonadati</taxon>
        <taxon>Pseudomonadota</taxon>
        <taxon>Alphaproteobacteria</taxon>
        <taxon>Sphingomonadales</taxon>
        <taxon>Sphingomonadaceae</taxon>
        <taxon>Sphingobium</taxon>
    </lineage>
</organism>
<dbReference type="Proteomes" id="UP001138540">
    <property type="component" value="Unassembled WGS sequence"/>
</dbReference>
<comment type="caution">
    <text evidence="6">The sequence shown here is derived from an EMBL/GenBank/DDBJ whole genome shotgun (WGS) entry which is preliminary data.</text>
</comment>
<comment type="similarity">
    <text evidence="4">Belongs to the MsrA Met sulfoxide reductase family.</text>
</comment>
<dbReference type="EC" id="1.8.4.11" evidence="4"/>
<dbReference type="Pfam" id="PF01625">
    <property type="entry name" value="PMSR"/>
    <property type="match status" value="1"/>
</dbReference>
<keyword evidence="1 4" id="KW-0560">Oxidoreductase</keyword>
<dbReference type="SUPFAM" id="SSF55068">
    <property type="entry name" value="Peptide methionine sulfoxide reductase"/>
    <property type="match status" value="1"/>
</dbReference>
<dbReference type="PANTHER" id="PTHR43774:SF1">
    <property type="entry name" value="PEPTIDE METHIONINE SULFOXIDE REDUCTASE MSRA 2"/>
    <property type="match status" value="1"/>
</dbReference>
<proteinExistence type="inferred from homology"/>
<keyword evidence="7" id="KW-1185">Reference proteome</keyword>
<reference evidence="6 7" key="1">
    <citation type="submission" date="2020-08" db="EMBL/GenBank/DDBJ databases">
        <title>Exploring microbial biodiversity for novel pathways involved in the catabolism of aromatic compounds derived from lignin.</title>
        <authorList>
            <person name="Elkins J."/>
        </authorList>
    </citation>
    <scope>NUCLEOTIDE SEQUENCE [LARGE SCALE GENOMIC DNA]</scope>
    <source>
        <strain evidence="6 7">B1D3A</strain>
    </source>
</reference>
<evidence type="ECO:0000256" key="3">
    <source>
        <dbReference type="ARBA" id="ARBA00048782"/>
    </source>
</evidence>
<accession>A0ABR6NKF5</accession>